<evidence type="ECO:0000256" key="1">
    <source>
        <dbReference type="ARBA" id="ARBA00001970"/>
    </source>
</evidence>
<dbReference type="EMBL" id="BAABKD010000011">
    <property type="protein sequence ID" value="GAA5092390.1"/>
    <property type="molecule type" value="Genomic_DNA"/>
</dbReference>
<dbReference type="InterPro" id="IPR016174">
    <property type="entry name" value="Di-haem_cyt_TM"/>
</dbReference>
<evidence type="ECO:0000259" key="14">
    <source>
        <dbReference type="Pfam" id="PF01292"/>
    </source>
</evidence>
<evidence type="ECO:0000313" key="15">
    <source>
        <dbReference type="EMBL" id="GAA5092390.1"/>
    </source>
</evidence>
<dbReference type="InterPro" id="IPR011577">
    <property type="entry name" value="Cyt_b561_bac/Ni-Hgenase"/>
</dbReference>
<evidence type="ECO:0000256" key="9">
    <source>
        <dbReference type="ARBA" id="ARBA00022989"/>
    </source>
</evidence>
<comment type="caution">
    <text evidence="15">The sequence shown here is derived from an EMBL/GenBank/DDBJ whole genome shotgun (WGS) entry which is preliminary data.</text>
</comment>
<comment type="similarity">
    <text evidence="12">Belongs to the cytochrome b561 family.</text>
</comment>
<evidence type="ECO:0000313" key="16">
    <source>
        <dbReference type="Proteomes" id="UP001500227"/>
    </source>
</evidence>
<evidence type="ECO:0000256" key="12">
    <source>
        <dbReference type="ARBA" id="ARBA00037975"/>
    </source>
</evidence>
<feature type="transmembrane region" description="Helical" evidence="13">
    <location>
        <begin position="42"/>
        <end position="61"/>
    </location>
</feature>
<dbReference type="RefSeq" id="WP_345371485.1">
    <property type="nucleotide sequence ID" value="NZ_BAABKD010000011.1"/>
</dbReference>
<name>A0ABP9MCJ1_9BURK</name>
<organism evidence="15 16">
    <name type="scientific">Paenalcaligenes hermetiae</name>
    <dbReference type="NCBI Taxonomy" id="1157987"/>
    <lineage>
        <taxon>Bacteria</taxon>
        <taxon>Pseudomonadati</taxon>
        <taxon>Pseudomonadota</taxon>
        <taxon>Betaproteobacteria</taxon>
        <taxon>Burkholderiales</taxon>
        <taxon>Alcaligenaceae</taxon>
        <taxon>Paenalcaligenes</taxon>
    </lineage>
</organism>
<keyword evidence="4" id="KW-1003">Cell membrane</keyword>
<dbReference type="SUPFAM" id="SSF81342">
    <property type="entry name" value="Transmembrane di-heme cytochromes"/>
    <property type="match status" value="1"/>
</dbReference>
<gene>
    <name evidence="15" type="ORF">GCM10023337_19610</name>
</gene>
<comment type="cofactor">
    <cofactor evidence="1">
        <name>heme b</name>
        <dbReference type="ChEBI" id="CHEBI:60344"/>
    </cofactor>
</comment>
<protein>
    <submittedName>
        <fullName evidence="15">Cytochrome b</fullName>
    </submittedName>
</protein>
<keyword evidence="6 13" id="KW-0812">Transmembrane</keyword>
<feature type="transmembrane region" description="Helical" evidence="13">
    <location>
        <begin position="12"/>
        <end position="30"/>
    </location>
</feature>
<evidence type="ECO:0000256" key="11">
    <source>
        <dbReference type="ARBA" id="ARBA00023136"/>
    </source>
</evidence>
<dbReference type="PANTHER" id="PTHR30529">
    <property type="entry name" value="CYTOCHROME B561"/>
    <property type="match status" value="1"/>
</dbReference>
<keyword evidence="11 13" id="KW-0472">Membrane</keyword>
<dbReference type="Pfam" id="PF01292">
    <property type="entry name" value="Ni_hydr_CYTB"/>
    <property type="match status" value="1"/>
</dbReference>
<dbReference type="Gene3D" id="1.20.950.20">
    <property type="entry name" value="Transmembrane di-heme cytochromes, Chain C"/>
    <property type="match status" value="2"/>
</dbReference>
<evidence type="ECO:0000256" key="6">
    <source>
        <dbReference type="ARBA" id="ARBA00022692"/>
    </source>
</evidence>
<reference evidence="16" key="1">
    <citation type="journal article" date="2019" name="Int. J. Syst. Evol. Microbiol.">
        <title>The Global Catalogue of Microorganisms (GCM) 10K type strain sequencing project: providing services to taxonomists for standard genome sequencing and annotation.</title>
        <authorList>
            <consortium name="The Broad Institute Genomics Platform"/>
            <consortium name="The Broad Institute Genome Sequencing Center for Infectious Disease"/>
            <person name="Wu L."/>
            <person name="Ma J."/>
        </authorList>
    </citation>
    <scope>NUCLEOTIDE SEQUENCE [LARGE SCALE GENOMIC DNA]</scope>
    <source>
        <strain evidence="16">JCM 18423</strain>
    </source>
</reference>
<evidence type="ECO:0000256" key="8">
    <source>
        <dbReference type="ARBA" id="ARBA00022982"/>
    </source>
</evidence>
<dbReference type="PANTHER" id="PTHR30529:SF1">
    <property type="entry name" value="CYTOCHROME B561 HOMOLOG 2"/>
    <property type="match status" value="1"/>
</dbReference>
<evidence type="ECO:0000256" key="4">
    <source>
        <dbReference type="ARBA" id="ARBA00022475"/>
    </source>
</evidence>
<keyword evidence="9 13" id="KW-1133">Transmembrane helix</keyword>
<feature type="transmembrane region" description="Helical" evidence="13">
    <location>
        <begin position="141"/>
        <end position="158"/>
    </location>
</feature>
<evidence type="ECO:0000256" key="3">
    <source>
        <dbReference type="ARBA" id="ARBA00022448"/>
    </source>
</evidence>
<evidence type="ECO:0000256" key="10">
    <source>
        <dbReference type="ARBA" id="ARBA00023004"/>
    </source>
</evidence>
<evidence type="ECO:0000256" key="5">
    <source>
        <dbReference type="ARBA" id="ARBA00022617"/>
    </source>
</evidence>
<accession>A0ABP9MCJ1</accession>
<comment type="subcellular location">
    <subcellularLocation>
        <location evidence="2">Cell membrane</location>
        <topology evidence="2">Multi-pass membrane protein</topology>
    </subcellularLocation>
</comment>
<sequence>MSARYTKIAIALHWLMAIGFIGLFTLGFYMQSMPFSPTKLQVYSWHKWAGVSLFFLAIWRLTWRFTHRPPALPQSMSQSAQYLAHLGHWALYFFMFAVPLSGWLMSSAMGFQTVWFGIVPLPDLLSKDKALGELLAQVHAYLNWAFIATVIGHVLAALKHQFLDKDNLLARMK</sequence>
<keyword evidence="16" id="KW-1185">Reference proteome</keyword>
<keyword evidence="7" id="KW-0479">Metal-binding</keyword>
<feature type="transmembrane region" description="Helical" evidence="13">
    <location>
        <begin position="82"/>
        <end position="105"/>
    </location>
</feature>
<dbReference type="InterPro" id="IPR052168">
    <property type="entry name" value="Cytochrome_b561_oxidase"/>
</dbReference>
<evidence type="ECO:0000256" key="7">
    <source>
        <dbReference type="ARBA" id="ARBA00022723"/>
    </source>
</evidence>
<feature type="domain" description="Cytochrome b561 bacterial/Ni-hydrogenase" evidence="14">
    <location>
        <begin position="4"/>
        <end position="172"/>
    </location>
</feature>
<keyword evidence="10" id="KW-0408">Iron</keyword>
<keyword evidence="3" id="KW-0813">Transport</keyword>
<dbReference type="Proteomes" id="UP001500227">
    <property type="component" value="Unassembled WGS sequence"/>
</dbReference>
<keyword evidence="8" id="KW-0249">Electron transport</keyword>
<evidence type="ECO:0000256" key="13">
    <source>
        <dbReference type="SAM" id="Phobius"/>
    </source>
</evidence>
<proteinExistence type="inferred from homology"/>
<evidence type="ECO:0000256" key="2">
    <source>
        <dbReference type="ARBA" id="ARBA00004651"/>
    </source>
</evidence>
<keyword evidence="5" id="KW-0349">Heme</keyword>